<gene>
    <name evidence="3" type="ORF">EI97DRAFT_430235</name>
</gene>
<dbReference type="OrthoDB" id="4205424at2759"/>
<accession>A0A6A6JVB5</accession>
<evidence type="ECO:0000313" key="3">
    <source>
        <dbReference type="EMBL" id="KAF2280532.1"/>
    </source>
</evidence>
<protein>
    <recommendedName>
        <fullName evidence="2">Sld7 C-terminal domain-containing protein</fullName>
    </recommendedName>
</protein>
<evidence type="ECO:0000313" key="4">
    <source>
        <dbReference type="Proteomes" id="UP000800097"/>
    </source>
</evidence>
<feature type="region of interest" description="Disordered" evidence="1">
    <location>
        <begin position="173"/>
        <end position="335"/>
    </location>
</feature>
<feature type="compositionally biased region" description="Polar residues" evidence="1">
    <location>
        <begin position="201"/>
        <end position="215"/>
    </location>
</feature>
<dbReference type="AlphaFoldDB" id="A0A6A6JVB5"/>
<evidence type="ECO:0000256" key="1">
    <source>
        <dbReference type="SAM" id="MobiDB-lite"/>
    </source>
</evidence>
<dbReference type="GeneID" id="54550809"/>
<organism evidence="3 4">
    <name type="scientific">Westerdykella ornata</name>
    <dbReference type="NCBI Taxonomy" id="318751"/>
    <lineage>
        <taxon>Eukaryota</taxon>
        <taxon>Fungi</taxon>
        <taxon>Dikarya</taxon>
        <taxon>Ascomycota</taxon>
        <taxon>Pezizomycotina</taxon>
        <taxon>Dothideomycetes</taxon>
        <taxon>Pleosporomycetidae</taxon>
        <taxon>Pleosporales</taxon>
        <taxon>Sporormiaceae</taxon>
        <taxon>Westerdykella</taxon>
    </lineage>
</organism>
<dbReference type="InterPro" id="IPR041260">
    <property type="entry name" value="Sld7_C"/>
</dbReference>
<feature type="compositionally biased region" description="Low complexity" evidence="1">
    <location>
        <begin position="282"/>
        <end position="302"/>
    </location>
</feature>
<feature type="compositionally biased region" description="Basic residues" evidence="1">
    <location>
        <begin position="354"/>
        <end position="363"/>
    </location>
</feature>
<reference evidence="3" key="1">
    <citation type="journal article" date="2020" name="Stud. Mycol.">
        <title>101 Dothideomycetes genomes: a test case for predicting lifestyles and emergence of pathogens.</title>
        <authorList>
            <person name="Haridas S."/>
            <person name="Albert R."/>
            <person name="Binder M."/>
            <person name="Bloem J."/>
            <person name="Labutti K."/>
            <person name="Salamov A."/>
            <person name="Andreopoulos B."/>
            <person name="Baker S."/>
            <person name="Barry K."/>
            <person name="Bills G."/>
            <person name="Bluhm B."/>
            <person name="Cannon C."/>
            <person name="Castanera R."/>
            <person name="Culley D."/>
            <person name="Daum C."/>
            <person name="Ezra D."/>
            <person name="Gonzalez J."/>
            <person name="Henrissat B."/>
            <person name="Kuo A."/>
            <person name="Liang C."/>
            <person name="Lipzen A."/>
            <person name="Lutzoni F."/>
            <person name="Magnuson J."/>
            <person name="Mondo S."/>
            <person name="Nolan M."/>
            <person name="Ohm R."/>
            <person name="Pangilinan J."/>
            <person name="Park H.-J."/>
            <person name="Ramirez L."/>
            <person name="Alfaro M."/>
            <person name="Sun H."/>
            <person name="Tritt A."/>
            <person name="Yoshinaga Y."/>
            <person name="Zwiers L.-H."/>
            <person name="Turgeon B."/>
            <person name="Goodwin S."/>
            <person name="Spatafora J."/>
            <person name="Crous P."/>
            <person name="Grigoriev I."/>
        </authorList>
    </citation>
    <scope>NUCLEOTIDE SEQUENCE</scope>
    <source>
        <strain evidence="3">CBS 379.55</strain>
    </source>
</reference>
<feature type="domain" description="Sld7 C-terminal" evidence="2">
    <location>
        <begin position="333"/>
        <end position="437"/>
    </location>
</feature>
<proteinExistence type="predicted"/>
<dbReference type="EMBL" id="ML986485">
    <property type="protein sequence ID" value="KAF2280532.1"/>
    <property type="molecule type" value="Genomic_DNA"/>
</dbReference>
<feature type="region of interest" description="Disordered" evidence="1">
    <location>
        <begin position="352"/>
        <end position="381"/>
    </location>
</feature>
<keyword evidence="4" id="KW-1185">Reference proteome</keyword>
<name>A0A6A6JVB5_WESOR</name>
<feature type="compositionally biased region" description="Low complexity" evidence="1">
    <location>
        <begin position="175"/>
        <end position="186"/>
    </location>
</feature>
<dbReference type="RefSeq" id="XP_033658070.1">
    <property type="nucleotide sequence ID" value="XM_033797634.1"/>
</dbReference>
<dbReference type="Pfam" id="PF18596">
    <property type="entry name" value="Sld7_C"/>
    <property type="match status" value="1"/>
</dbReference>
<dbReference type="Proteomes" id="UP000800097">
    <property type="component" value="Unassembled WGS sequence"/>
</dbReference>
<feature type="region of interest" description="Disordered" evidence="1">
    <location>
        <begin position="491"/>
        <end position="517"/>
    </location>
</feature>
<evidence type="ECO:0000259" key="2">
    <source>
        <dbReference type="Pfam" id="PF18596"/>
    </source>
</evidence>
<sequence>MAEIWTGDILLPDNTEIKDITFASRDNASTLRIPASPLRFLAAVDTSHVPLYLAAGPSLDVWASSEDTQSWFESILLSKAASEVDAPESPSTAQPWWTHARSQSPIGILVSVDGDIKDEKNPRITEILFYGTIAAAADGTFPTPPSSSPEHGTPEILPELRVHALPLSSDLLYKPSAPTTGPASPSLNTSDASYPTEPQFLPSTFSLESTTTPSSPKRKRDVFEEAAQRRKKARRKGGESIAAAAAKTLDNKPSVTHRRSISIDGKAIPFADPRPGSAGAALSRPPSRPLSRSPSISSSDVRPLSRKGPQDTKRSNLSKVATVPVQAEEPTLETRNKEALSRVVLAAMRMHGLQQRKKTRSRRGSTAPGLETAEQKQGLNEEVAKEEAAKDEEYKLIYHQAYKGAAFALRQHITTSPLHLHPDRLRPLVEKLLDIFCADPLALPASPPNDPSGEVLATPANKGLLVPGSTQSRASPFDLPSGKGLAEARAKARQKEIEMGTVTGTGSPAARRKGGEGREVLTECLTECLTEVPNNGDAPGG</sequence>